<reference evidence="2" key="1">
    <citation type="submission" date="2022-12" db="EMBL/GenBank/DDBJ databases">
        <title>Genome sequence of SJ11.</title>
        <authorList>
            <person name="Woo H."/>
        </authorList>
    </citation>
    <scope>NUCLEOTIDE SEQUENCE</scope>
    <source>
        <strain evidence="2">SJ11</strain>
    </source>
</reference>
<proteinExistence type="predicted"/>
<comment type="caution">
    <text evidence="2">The sequence shown here is derived from an EMBL/GenBank/DDBJ whole genome shotgun (WGS) entry which is preliminary data.</text>
</comment>
<feature type="chain" id="PRO_5046114661" evidence="1">
    <location>
        <begin position="23"/>
        <end position="801"/>
    </location>
</feature>
<sequence length="801" mass="88200">MINKIFFVLVMVCIAMTSNLKAQLCPENIGFENGNFQNWKLYAGSINTSGVVINEVALPVSGRHTIQTDKTAVDPFGKFPVVLKNSGSYTVKLGNSGTGNQAEGVSYLINIPANRNEFTLTYQYAVVFEDPNHAVVEQPRFIARVKDLETGNYIPCASFQYIATSTLPGFKKSSSSSTVIYKEWTPVTINLSGYQGKQLLLEFITGDCTLGGHFGYAYVDVNNLCGDLILGNTYCKSSEELNVNGPSGFQTYTWYNGDRSIKYGTGQGVKIKPTPPDGTKIILDLVPFTGFGCPSTLTAIVQSVDYQLQLLPKNTVCQGSSIDLISDDYVLNRNADFSYFAFEDKDLTIPVKNPVVINEKKTYYIMATNYKGCESVASVDISLFDVANITLKNPDQVCYTETVDITKNEIYVGDLKDIIRTYFTDAAATKPLSNPGRINLSGRYYVKLTNNLGCSKILPVDVVVNPKPILKIINPAGVCFPSTVNIAALHNFAGSDNDLKYAFYYDAGLTQPVSDPERIDKSGTYYIKAINSLGCVVSDKINVTIYELPVLILKDPSAVCYPATVDITNQAIYLGTTAGVNYSFYTDSNLTNKLIHPDQVAASGAYYVKITNQNGCSVFDKINVTINPLPVIVLNTPKPIFDYDYIDLTSTDIVKGSKGYVKKYYYTDATLTKSVSDPTKINKAGVYYISLESDKGCSITSSIELNILPAPQIIVPTAFTPQKLTNNYLYPFFTSIKQLTSFKVFNKWGILVYETNTMTSSGWDGLFKTKMQPMETFSWFAEGIDVLGGKYQAKGKTILIL</sequence>
<accession>A0ABT4KVG8</accession>
<protein>
    <submittedName>
        <fullName evidence="2">Gliding motility-associated C-terminal domain-containing protein</fullName>
    </submittedName>
</protein>
<keyword evidence="3" id="KW-1185">Reference proteome</keyword>
<evidence type="ECO:0000313" key="2">
    <source>
        <dbReference type="EMBL" id="MCZ4222775.1"/>
    </source>
</evidence>
<name>A0ABT4KVG8_9SPHI</name>
<dbReference type="EMBL" id="JAPWGL010000002">
    <property type="protein sequence ID" value="MCZ4222775.1"/>
    <property type="molecule type" value="Genomic_DNA"/>
</dbReference>
<evidence type="ECO:0000256" key="1">
    <source>
        <dbReference type="SAM" id="SignalP"/>
    </source>
</evidence>
<dbReference type="RefSeq" id="WP_269414586.1">
    <property type="nucleotide sequence ID" value="NZ_JAPWGL010000002.1"/>
</dbReference>
<feature type="signal peptide" evidence="1">
    <location>
        <begin position="1"/>
        <end position="22"/>
    </location>
</feature>
<evidence type="ECO:0000313" key="3">
    <source>
        <dbReference type="Proteomes" id="UP001144341"/>
    </source>
</evidence>
<organism evidence="2 3">
    <name type="scientific">Pedobacter rhodius</name>
    <dbReference type="NCBI Taxonomy" id="3004098"/>
    <lineage>
        <taxon>Bacteria</taxon>
        <taxon>Pseudomonadati</taxon>
        <taxon>Bacteroidota</taxon>
        <taxon>Sphingobacteriia</taxon>
        <taxon>Sphingobacteriales</taxon>
        <taxon>Sphingobacteriaceae</taxon>
        <taxon>Pedobacter</taxon>
    </lineage>
</organism>
<keyword evidence="1" id="KW-0732">Signal</keyword>
<dbReference type="Proteomes" id="UP001144341">
    <property type="component" value="Unassembled WGS sequence"/>
</dbReference>
<gene>
    <name evidence="2" type="ORF">O0931_05640</name>
</gene>